<dbReference type="InterPro" id="IPR040758">
    <property type="entry name" value="PrmC_N"/>
</dbReference>
<comment type="catalytic activity">
    <reaction evidence="4 5">
        <text>L-glutaminyl-[peptide chain release factor] + S-adenosyl-L-methionine = N(5)-methyl-L-glutaminyl-[peptide chain release factor] + S-adenosyl-L-homocysteine + H(+)</text>
        <dbReference type="Rhea" id="RHEA:42896"/>
        <dbReference type="Rhea" id="RHEA-COMP:10271"/>
        <dbReference type="Rhea" id="RHEA-COMP:10272"/>
        <dbReference type="ChEBI" id="CHEBI:15378"/>
        <dbReference type="ChEBI" id="CHEBI:30011"/>
        <dbReference type="ChEBI" id="CHEBI:57856"/>
        <dbReference type="ChEBI" id="CHEBI:59789"/>
        <dbReference type="ChEBI" id="CHEBI:61891"/>
        <dbReference type="EC" id="2.1.1.297"/>
    </reaction>
</comment>
<dbReference type="EMBL" id="CP042374">
    <property type="protein sequence ID" value="QEA33242.1"/>
    <property type="molecule type" value="Genomic_DNA"/>
</dbReference>
<dbReference type="HAMAP" id="MF_02126">
    <property type="entry name" value="RF_methyltr_PrmC"/>
    <property type="match status" value="1"/>
</dbReference>
<dbReference type="InterPro" id="IPR019874">
    <property type="entry name" value="RF_methyltr_PrmC"/>
</dbReference>
<keyword evidence="2 5" id="KW-0808">Transferase</keyword>
<evidence type="ECO:0000256" key="1">
    <source>
        <dbReference type="ARBA" id="ARBA00022603"/>
    </source>
</evidence>
<evidence type="ECO:0000256" key="4">
    <source>
        <dbReference type="ARBA" id="ARBA00048391"/>
    </source>
</evidence>
<sequence length="336" mass="37326">MTEKHFDIPKQFKSVGRGEPIKKITLDKLTAPKWYDWDDIRVPKSPANVKISLLEGRKWAISELVGVGVPEDDAKDNVDFLLSGALNINYAYLRANITRTMPTGLAAVWPSWVAKLIDNQPPQYILGHAPFYGREFMVDDRVLIPRPETEQLVEWILKDASSTVGNPVSVLDIGTGSGAIIETLMLENPRVRGFAADISSNALSVAEMNAQRFGLNNVHMVESDVFSAIANLEFDIIVSNPPYIATTDENEMDSSVITYEPHMALFADHNGLAIYEKIALGLDKHLTNHGRAYFEIGYKQGQQVVDILKSAMPDAEITLKKDFAGLDRMIRVVKGV</sequence>
<dbReference type="PROSITE" id="PS00092">
    <property type="entry name" value="N6_MTASE"/>
    <property type="match status" value="1"/>
</dbReference>
<accession>A0AAE6M1Q6</accession>
<dbReference type="Pfam" id="PF05175">
    <property type="entry name" value="MTS"/>
    <property type="match status" value="1"/>
</dbReference>
<dbReference type="InterPro" id="IPR029063">
    <property type="entry name" value="SAM-dependent_MTases_sf"/>
</dbReference>
<dbReference type="EC" id="2.1.1.297" evidence="5"/>
<dbReference type="NCBIfam" id="TIGR00536">
    <property type="entry name" value="hemK_fam"/>
    <property type="match status" value="1"/>
</dbReference>
<keyword evidence="3 5" id="KW-0949">S-adenosyl-L-methionine</keyword>
<dbReference type="SUPFAM" id="SSF53335">
    <property type="entry name" value="S-adenosyl-L-methionine-dependent methyltransferases"/>
    <property type="match status" value="1"/>
</dbReference>
<proteinExistence type="inferred from homology"/>
<dbReference type="NCBIfam" id="TIGR03534">
    <property type="entry name" value="RF_mod_PrmC"/>
    <property type="match status" value="1"/>
</dbReference>
<comment type="function">
    <text evidence="5">Methylates the class 1 translation termination release factors RF1/PrfA and RF2/PrfB on the glutamine residue of the universally conserved GGQ motif.</text>
</comment>
<comment type="caution">
    <text evidence="5">Lacks conserved residue(s) required for the propagation of feature annotation.</text>
</comment>
<dbReference type="InterPro" id="IPR004556">
    <property type="entry name" value="HemK-like"/>
</dbReference>
<dbReference type="Proteomes" id="UP000321332">
    <property type="component" value="Chromosome"/>
</dbReference>
<keyword evidence="1 5" id="KW-0489">Methyltransferase</keyword>
<evidence type="ECO:0000256" key="5">
    <source>
        <dbReference type="HAMAP-Rule" id="MF_02126"/>
    </source>
</evidence>
<dbReference type="Gene3D" id="3.40.50.150">
    <property type="entry name" value="Vaccinia Virus protein VP39"/>
    <property type="match status" value="1"/>
</dbReference>
<evidence type="ECO:0000313" key="9">
    <source>
        <dbReference type="Proteomes" id="UP000321332"/>
    </source>
</evidence>
<feature type="binding site" evidence="5">
    <location>
        <position position="240"/>
    </location>
    <ligand>
        <name>S-adenosyl-L-methionine</name>
        <dbReference type="ChEBI" id="CHEBI:59789"/>
    </ligand>
</feature>
<comment type="similarity">
    <text evidence="5">Belongs to the protein N5-glutamine methyltransferase family. PrmC subfamily.</text>
</comment>
<dbReference type="GeneID" id="61186758"/>
<feature type="binding site" evidence="5">
    <location>
        <position position="197"/>
    </location>
    <ligand>
        <name>S-adenosyl-L-methionine</name>
        <dbReference type="ChEBI" id="CHEBI:59789"/>
    </ligand>
</feature>
<reference evidence="8 9" key="1">
    <citation type="submission" date="2019-06" db="EMBL/GenBank/DDBJ databases">
        <title>Genome analyses of bacteria isolated from kimchi.</title>
        <authorList>
            <person name="Lee S."/>
            <person name="Ahn S."/>
            <person name="Roh S."/>
        </authorList>
    </citation>
    <scope>NUCLEOTIDE SEQUENCE [LARGE SCALE GENOMIC DNA]</scope>
    <source>
        <strain evidence="8 9">CBA3620</strain>
    </source>
</reference>
<dbReference type="CDD" id="cd02440">
    <property type="entry name" value="AdoMet_MTases"/>
    <property type="match status" value="1"/>
</dbReference>
<feature type="domain" description="Methyltransferase small" evidence="6">
    <location>
        <begin position="169"/>
        <end position="248"/>
    </location>
</feature>
<dbReference type="InterPro" id="IPR007848">
    <property type="entry name" value="Small_mtfrase_dom"/>
</dbReference>
<feature type="domain" description="Release factor glutamine methyltransferase N-terminal" evidence="7">
    <location>
        <begin position="57"/>
        <end position="127"/>
    </location>
</feature>
<feature type="binding site" evidence="5">
    <location>
        <begin position="174"/>
        <end position="178"/>
    </location>
    <ligand>
        <name>S-adenosyl-L-methionine</name>
        <dbReference type="ChEBI" id="CHEBI:59789"/>
    </ligand>
</feature>
<protein>
    <recommendedName>
        <fullName evidence="5">Release factor glutamine methyltransferase</fullName>
        <shortName evidence="5">RF MTase</shortName>
        <ecNumber evidence="5">2.1.1.297</ecNumber>
    </recommendedName>
    <alternativeName>
        <fullName evidence="5">N5-glutamine methyltransferase PrmC</fullName>
    </alternativeName>
    <alternativeName>
        <fullName evidence="5">Protein-(glutamine-N5) MTase PrmC</fullName>
    </alternativeName>
    <alternativeName>
        <fullName evidence="5">Protein-glutamine N-methyltransferase PrmC</fullName>
    </alternativeName>
</protein>
<evidence type="ECO:0000313" key="8">
    <source>
        <dbReference type="EMBL" id="QEA33242.1"/>
    </source>
</evidence>
<dbReference type="PANTHER" id="PTHR18895:SF74">
    <property type="entry name" value="MTRF1L RELEASE FACTOR GLUTAMINE METHYLTRANSFERASE"/>
    <property type="match status" value="1"/>
</dbReference>
<dbReference type="InterPro" id="IPR050320">
    <property type="entry name" value="N5-glutamine_MTase"/>
</dbReference>
<dbReference type="GO" id="GO:0003676">
    <property type="term" value="F:nucleic acid binding"/>
    <property type="evidence" value="ECO:0007669"/>
    <property type="project" value="InterPro"/>
</dbReference>
<gene>
    <name evidence="5 8" type="primary">prmC</name>
    <name evidence="8" type="ORF">FGL89_03310</name>
</gene>
<dbReference type="AlphaFoldDB" id="A0AAE6M1Q6"/>
<evidence type="ECO:0000256" key="2">
    <source>
        <dbReference type="ARBA" id="ARBA00022679"/>
    </source>
</evidence>
<feature type="binding site" evidence="5">
    <location>
        <begin position="240"/>
        <end position="243"/>
    </location>
    <ligand>
        <name>substrate</name>
    </ligand>
</feature>
<dbReference type="PANTHER" id="PTHR18895">
    <property type="entry name" value="HEMK METHYLTRANSFERASE"/>
    <property type="match status" value="1"/>
</dbReference>
<organism evidence="8 9">
    <name type="scientific">Leuconostoc carnosum</name>
    <dbReference type="NCBI Taxonomy" id="1252"/>
    <lineage>
        <taxon>Bacteria</taxon>
        <taxon>Bacillati</taxon>
        <taxon>Bacillota</taxon>
        <taxon>Bacilli</taxon>
        <taxon>Lactobacillales</taxon>
        <taxon>Lactobacillaceae</taxon>
        <taxon>Leuconostoc</taxon>
    </lineage>
</organism>
<evidence type="ECO:0000256" key="3">
    <source>
        <dbReference type="ARBA" id="ARBA00022691"/>
    </source>
</evidence>
<dbReference type="Pfam" id="PF17827">
    <property type="entry name" value="PrmC_N"/>
    <property type="match status" value="1"/>
</dbReference>
<dbReference type="InterPro" id="IPR002052">
    <property type="entry name" value="DNA_methylase_N6_adenine_CS"/>
</dbReference>
<dbReference type="GO" id="GO:0032259">
    <property type="term" value="P:methylation"/>
    <property type="evidence" value="ECO:0007669"/>
    <property type="project" value="UniProtKB-KW"/>
</dbReference>
<dbReference type="Gene3D" id="1.10.8.10">
    <property type="entry name" value="DNA helicase RuvA subunit, C-terminal domain"/>
    <property type="match status" value="1"/>
</dbReference>
<name>A0AAE6M1Q6_LEUCA</name>
<dbReference type="GO" id="GO:0102559">
    <property type="term" value="F:peptide chain release factor N(5)-glutamine methyltransferase activity"/>
    <property type="evidence" value="ECO:0007669"/>
    <property type="project" value="UniProtKB-EC"/>
</dbReference>
<dbReference type="RefSeq" id="WP_147000424.1">
    <property type="nucleotide sequence ID" value="NZ_CP042374.1"/>
</dbReference>
<evidence type="ECO:0000259" key="7">
    <source>
        <dbReference type="Pfam" id="PF17827"/>
    </source>
</evidence>
<evidence type="ECO:0000259" key="6">
    <source>
        <dbReference type="Pfam" id="PF05175"/>
    </source>
</evidence>